<name>A0A3N0VT36_9FLAO</name>
<feature type="domain" description="DUF4382" evidence="1">
    <location>
        <begin position="59"/>
        <end position="195"/>
    </location>
</feature>
<reference evidence="2 3" key="1">
    <citation type="submission" date="2018-11" db="EMBL/GenBank/DDBJ databases">
        <title>Proposal to divide the Flavobacteriaceae and reorganize its genera based on Amino Acid Identity values calculated from whole genome sequences.</title>
        <authorList>
            <person name="Nicholson A.C."/>
            <person name="Gulvik C.A."/>
            <person name="Whitney A.M."/>
            <person name="Humrighouse B.W."/>
            <person name="Bell M."/>
            <person name="Holmes B."/>
            <person name="Steigerwalt A."/>
            <person name="Villarma A."/>
            <person name="Sheth M."/>
            <person name="Batra D."/>
            <person name="Pryor J."/>
            <person name="Bernardet J.-F."/>
            <person name="Hugo C."/>
            <person name="Kampfer P."/>
            <person name="Newman J."/>
            <person name="Mcquiston J.R."/>
        </authorList>
    </citation>
    <scope>NUCLEOTIDE SEQUENCE [LARGE SCALE GENOMIC DNA]</scope>
    <source>
        <strain evidence="2 3">DSM 15235</strain>
    </source>
</reference>
<comment type="caution">
    <text evidence="2">The sequence shown here is derived from an EMBL/GenBank/DDBJ whole genome shotgun (WGS) entry which is preliminary data.</text>
</comment>
<dbReference type="OrthoDB" id="2111471at2"/>
<dbReference type="Proteomes" id="UP000269375">
    <property type="component" value="Unassembled WGS sequence"/>
</dbReference>
<dbReference type="InterPro" id="IPR025491">
    <property type="entry name" value="DUF4382"/>
</dbReference>
<dbReference type="Pfam" id="PF14321">
    <property type="entry name" value="DUF4382"/>
    <property type="match status" value="1"/>
</dbReference>
<dbReference type="GO" id="GO:0030246">
    <property type="term" value="F:carbohydrate binding"/>
    <property type="evidence" value="ECO:0007669"/>
    <property type="project" value="InterPro"/>
</dbReference>
<dbReference type="EMBL" id="RJTX01000004">
    <property type="protein sequence ID" value="ROH95982.1"/>
    <property type="molecule type" value="Genomic_DNA"/>
</dbReference>
<evidence type="ECO:0000313" key="2">
    <source>
        <dbReference type="EMBL" id="ROH95982.1"/>
    </source>
</evidence>
<evidence type="ECO:0000259" key="1">
    <source>
        <dbReference type="Pfam" id="PF14321"/>
    </source>
</evidence>
<sequence>MCCIIFCLFRMERYGIIYELPKRLIETKYIFMKKLLILGSSICLLFMGSCNDDSDGSGTATVNVRLTDGPAAYDAVNVDIQRIEINSDGQWIPLNFPSPGVYNLLNFKNGTDVVLGQAVLPAGNVSQMRMVLGPNNTLVVNGVTYPLQTPSAQQSGLKFNWHQTLAANGAYTVWIDFDAGRSIVTTGNGSYILKPVIRTFSELTNGQIKGYVQPAAADAVVHAIVATDTIATAIPNPDGFFMFSGLPQGTYTVSYDADDSTGYNDENTSNVSVAFGQITNLGTKTLQQ</sequence>
<accession>A0A3N0VT36</accession>
<dbReference type="InterPro" id="IPR013784">
    <property type="entry name" value="Carb-bd-like_fold"/>
</dbReference>
<gene>
    <name evidence="2" type="ORF">EGI05_15815</name>
</gene>
<organism evidence="2 3">
    <name type="scientific">Chryseobacterium daecheongense</name>
    <dbReference type="NCBI Taxonomy" id="192389"/>
    <lineage>
        <taxon>Bacteria</taxon>
        <taxon>Pseudomonadati</taxon>
        <taxon>Bacteroidota</taxon>
        <taxon>Flavobacteriia</taxon>
        <taxon>Flavobacteriales</taxon>
        <taxon>Weeksellaceae</taxon>
        <taxon>Chryseobacterium group</taxon>
        <taxon>Chryseobacterium</taxon>
    </lineage>
</organism>
<dbReference type="Gene3D" id="2.60.40.1120">
    <property type="entry name" value="Carboxypeptidase-like, regulatory domain"/>
    <property type="match status" value="1"/>
</dbReference>
<protein>
    <submittedName>
        <fullName evidence="2">DUF4382 domain-containing protein</fullName>
    </submittedName>
</protein>
<evidence type="ECO:0000313" key="3">
    <source>
        <dbReference type="Proteomes" id="UP000269375"/>
    </source>
</evidence>
<dbReference type="AlphaFoldDB" id="A0A3N0VT36"/>
<proteinExistence type="predicted"/>
<dbReference type="SUPFAM" id="SSF49452">
    <property type="entry name" value="Starch-binding domain-like"/>
    <property type="match status" value="1"/>
</dbReference>